<comment type="subcellular location">
    <subcellularLocation>
        <location evidence="1">Secreted</location>
    </subcellularLocation>
</comment>
<dbReference type="Bgee" id="ENSAMXG00000002114">
    <property type="expression patterns" value="Expressed in ovary and 5 other cell types or tissues"/>
</dbReference>
<reference evidence="8" key="4">
    <citation type="submission" date="2025-09" db="UniProtKB">
        <authorList>
            <consortium name="Ensembl"/>
        </authorList>
    </citation>
    <scope>IDENTIFICATION</scope>
</reference>
<dbReference type="SUPFAM" id="SSF57362">
    <property type="entry name" value="BPTI-like"/>
    <property type="match status" value="1"/>
</dbReference>
<evidence type="ECO:0000256" key="3">
    <source>
        <dbReference type="ARBA" id="ARBA00022729"/>
    </source>
</evidence>
<evidence type="ECO:0000256" key="5">
    <source>
        <dbReference type="ARBA" id="ARBA00023157"/>
    </source>
</evidence>
<dbReference type="GO" id="GO:0006508">
    <property type="term" value="P:proteolysis"/>
    <property type="evidence" value="ECO:0007669"/>
    <property type="project" value="TreeGrafter"/>
</dbReference>
<dbReference type="InterPro" id="IPR020901">
    <property type="entry name" value="Prtase_inh_Kunz-CS"/>
</dbReference>
<organism evidence="8 9">
    <name type="scientific">Astyanax mexicanus</name>
    <name type="common">Blind cave fish</name>
    <name type="synonym">Astyanax fasciatus mexicanus</name>
    <dbReference type="NCBI Taxonomy" id="7994"/>
    <lineage>
        <taxon>Eukaryota</taxon>
        <taxon>Metazoa</taxon>
        <taxon>Chordata</taxon>
        <taxon>Craniata</taxon>
        <taxon>Vertebrata</taxon>
        <taxon>Euteleostomi</taxon>
        <taxon>Actinopterygii</taxon>
        <taxon>Neopterygii</taxon>
        <taxon>Teleostei</taxon>
        <taxon>Ostariophysi</taxon>
        <taxon>Characiformes</taxon>
        <taxon>Characoidei</taxon>
        <taxon>Acestrorhamphidae</taxon>
        <taxon>Acestrorhamphinae</taxon>
        <taxon>Astyanax</taxon>
    </lineage>
</organism>
<reference evidence="9" key="2">
    <citation type="journal article" date="2014" name="Nat. Commun.">
        <title>The cavefish genome reveals candidate genes for eye loss.</title>
        <authorList>
            <person name="McGaugh S.E."/>
            <person name="Gross J.B."/>
            <person name="Aken B."/>
            <person name="Blin M."/>
            <person name="Borowsky R."/>
            <person name="Chalopin D."/>
            <person name="Hinaux H."/>
            <person name="Jeffery W.R."/>
            <person name="Keene A."/>
            <person name="Ma L."/>
            <person name="Minx P."/>
            <person name="Murphy D."/>
            <person name="O'Quin K.E."/>
            <person name="Retaux S."/>
            <person name="Rohner N."/>
            <person name="Searle S.M."/>
            <person name="Stahl B.A."/>
            <person name="Tabin C."/>
            <person name="Volff J.N."/>
            <person name="Yoshizawa M."/>
            <person name="Warren W.C."/>
        </authorList>
    </citation>
    <scope>NUCLEOTIDE SEQUENCE [LARGE SCALE GENOMIC DNA]</scope>
    <source>
        <strain evidence="9">female</strain>
    </source>
</reference>
<proteinExistence type="predicted"/>
<dbReference type="Proteomes" id="UP000018467">
    <property type="component" value="Unassembled WGS sequence"/>
</dbReference>
<keyword evidence="3 6" id="KW-0732">Signal</keyword>
<dbReference type="GO" id="GO:0004222">
    <property type="term" value="F:metalloendopeptidase activity"/>
    <property type="evidence" value="ECO:0007669"/>
    <property type="project" value="TreeGrafter"/>
</dbReference>
<accession>A0A3B1IDA9</accession>
<feature type="signal peptide" evidence="6">
    <location>
        <begin position="1"/>
        <end position="19"/>
    </location>
</feature>
<dbReference type="FunFam" id="4.10.410.10:FF:000020">
    <property type="entry name" value="Collagen, type VI, alpha 3"/>
    <property type="match status" value="1"/>
</dbReference>
<dbReference type="Ensembl" id="ENSAMXT00000041047.1">
    <property type="protein sequence ID" value="ENSAMXP00000027908.1"/>
    <property type="gene ID" value="ENSAMXG00000002114.2"/>
</dbReference>
<dbReference type="PROSITE" id="PS50092">
    <property type="entry name" value="TSP1"/>
    <property type="match status" value="4"/>
</dbReference>
<dbReference type="PROSITE" id="PS00280">
    <property type="entry name" value="BPTI_KUNITZ_1"/>
    <property type="match status" value="1"/>
</dbReference>
<dbReference type="Gene3D" id="2.20.100.10">
    <property type="entry name" value="Thrombospondin type-1 (TSP1) repeat"/>
    <property type="match status" value="4"/>
</dbReference>
<dbReference type="AlphaFoldDB" id="A0A3B1IDA9"/>
<dbReference type="InterPro" id="IPR002223">
    <property type="entry name" value="Kunitz_BPTI"/>
</dbReference>
<dbReference type="PROSITE" id="PS50279">
    <property type="entry name" value="BPTI_KUNITZ_2"/>
    <property type="match status" value="1"/>
</dbReference>
<dbReference type="InterPro" id="IPR000884">
    <property type="entry name" value="TSP1_rpt"/>
</dbReference>
<dbReference type="SUPFAM" id="SSF82895">
    <property type="entry name" value="TSP-1 type 1 repeat"/>
    <property type="match status" value="4"/>
</dbReference>
<dbReference type="SMART" id="SM00209">
    <property type="entry name" value="TSP1"/>
    <property type="match status" value="4"/>
</dbReference>
<keyword evidence="2" id="KW-0964">Secreted</keyword>
<name>A0A3B1IDA9_ASTMX</name>
<dbReference type="Pfam" id="PF19030">
    <property type="entry name" value="TSP1_ADAMTS"/>
    <property type="match status" value="3"/>
</dbReference>
<evidence type="ECO:0000313" key="8">
    <source>
        <dbReference type="Ensembl" id="ENSAMXP00000027908.1"/>
    </source>
</evidence>
<dbReference type="GO" id="GO:0031012">
    <property type="term" value="C:extracellular matrix"/>
    <property type="evidence" value="ECO:0007669"/>
    <property type="project" value="TreeGrafter"/>
</dbReference>
<evidence type="ECO:0000256" key="4">
    <source>
        <dbReference type="ARBA" id="ARBA00022737"/>
    </source>
</evidence>
<dbReference type="PANTHER" id="PTHR13723:SF281">
    <property type="entry name" value="PAPILIN"/>
    <property type="match status" value="1"/>
</dbReference>
<feature type="chain" id="PRO_5017371906" evidence="6">
    <location>
        <begin position="20"/>
        <end position="577"/>
    </location>
</feature>
<dbReference type="PRINTS" id="PR00759">
    <property type="entry name" value="BASICPTASE"/>
</dbReference>
<dbReference type="GO" id="GO:0005576">
    <property type="term" value="C:extracellular region"/>
    <property type="evidence" value="ECO:0007669"/>
    <property type="project" value="UniProtKB-SubCell"/>
</dbReference>
<evidence type="ECO:0000256" key="2">
    <source>
        <dbReference type="ARBA" id="ARBA00022525"/>
    </source>
</evidence>
<keyword evidence="9" id="KW-1185">Reference proteome</keyword>
<dbReference type="Pfam" id="PF00014">
    <property type="entry name" value="Kunitz_BPTI"/>
    <property type="match status" value="1"/>
</dbReference>
<keyword evidence="5" id="KW-1015">Disulfide bond</keyword>
<dbReference type="PANTHER" id="PTHR13723">
    <property type="entry name" value="ADAMTS A DISINTEGRIN AND METALLOPROTEASE WITH THROMBOSPONDIN MOTIFS PROTEASE"/>
    <property type="match status" value="1"/>
</dbReference>
<feature type="domain" description="BPTI/Kunitz inhibitor" evidence="7">
    <location>
        <begin position="497"/>
        <end position="547"/>
    </location>
</feature>
<keyword evidence="4" id="KW-0677">Repeat</keyword>
<dbReference type="SMART" id="SM00131">
    <property type="entry name" value="KU"/>
    <property type="match status" value="1"/>
</dbReference>
<dbReference type="GO" id="GO:0004867">
    <property type="term" value="F:serine-type endopeptidase inhibitor activity"/>
    <property type="evidence" value="ECO:0007669"/>
    <property type="project" value="InterPro"/>
</dbReference>
<dbReference type="InterPro" id="IPR050439">
    <property type="entry name" value="ADAMTS_ADAMTS-like"/>
</dbReference>
<sequence>MILLSLLGVLYLFTAPVFSLRQPSDDHWGEYGPYGECSRTCGTGVAVRTRVCNTMRCVYVCAWMCMCMRALLFELCNFFSIVIYRTDGGHNCVGPSKSYKTCNTQECPSGSRDFREEQCSQFDRMDFQGKRYTWQPYYGASNPCELVCVPRGENFYYRHRPTVVDGTMCYVGRNDICVEGVCRAVSHGEIVGFDHTTPTRVQRPGITHSTEAYRYSFGTYSECSAPCGGGMQTRSVNCALNGHVVDDSYCTAQGLQRPAAQRACNQHACAEYSVGSFSSCSVTCGEGQQVREVFCVGGRGERLPEHDCRGLSRPAEVRTCQKPACHQVFRYFVNDWSLCTRSCGTGTRTRRVVCMDPDRNQYGDERCSSQSKPRTVENCNTQACPGAQQVPSVQDSRGHESTLRGFVPHTHSEPSVHTPYDPYATVVGPHCAQSYYGCCPDGHTAASGPRGEGCTDDCVRSRYGCCLDGVTTAQGFARAGCPEYTHRDHPSVHAEVCSLPRDVGSCYEYKSRFYFDSSARTCTQFWYGGCQGNGNNFATVEECRRMCGESTRVSTSAHAYRDQAPRRVYRGRYRARA</sequence>
<evidence type="ECO:0000259" key="7">
    <source>
        <dbReference type="PROSITE" id="PS50279"/>
    </source>
</evidence>
<dbReference type="CDD" id="cd00109">
    <property type="entry name" value="Kunitz-type"/>
    <property type="match status" value="1"/>
</dbReference>
<dbReference type="GO" id="GO:0030198">
    <property type="term" value="P:extracellular matrix organization"/>
    <property type="evidence" value="ECO:0007669"/>
    <property type="project" value="TreeGrafter"/>
</dbReference>
<dbReference type="InterPro" id="IPR036880">
    <property type="entry name" value="Kunitz_BPTI_sf"/>
</dbReference>
<dbReference type="InParanoid" id="A0A3B1IDA9"/>
<dbReference type="Gene3D" id="4.10.410.10">
    <property type="entry name" value="Pancreatic trypsin inhibitor Kunitz domain"/>
    <property type="match status" value="1"/>
</dbReference>
<evidence type="ECO:0000313" key="9">
    <source>
        <dbReference type="Proteomes" id="UP000018467"/>
    </source>
</evidence>
<evidence type="ECO:0000256" key="6">
    <source>
        <dbReference type="SAM" id="SignalP"/>
    </source>
</evidence>
<dbReference type="FunFam" id="2.20.100.10:FF:000005">
    <property type="entry name" value="ADAM metallopeptidase with thrombospondin type 1 motif 9"/>
    <property type="match status" value="3"/>
</dbReference>
<reference evidence="9" key="1">
    <citation type="submission" date="2013-03" db="EMBL/GenBank/DDBJ databases">
        <authorList>
            <person name="Jeffery W."/>
            <person name="Warren W."/>
            <person name="Wilson R.K."/>
        </authorList>
    </citation>
    <scope>NUCLEOTIDE SEQUENCE</scope>
    <source>
        <strain evidence="9">female</strain>
    </source>
</reference>
<dbReference type="InterPro" id="IPR036383">
    <property type="entry name" value="TSP1_rpt_sf"/>
</dbReference>
<dbReference type="STRING" id="7994.ENSAMXP00000027908"/>
<dbReference type="GeneTree" id="ENSGT00940000156891"/>
<protein>
    <submittedName>
        <fullName evidence="8">Papilin b, proteoglycan-like sulfated glycoprotein</fullName>
    </submittedName>
</protein>
<dbReference type="Pfam" id="PF00090">
    <property type="entry name" value="TSP_1"/>
    <property type="match status" value="1"/>
</dbReference>
<evidence type="ECO:0000256" key="1">
    <source>
        <dbReference type="ARBA" id="ARBA00004613"/>
    </source>
</evidence>
<reference evidence="8" key="3">
    <citation type="submission" date="2025-08" db="UniProtKB">
        <authorList>
            <consortium name="Ensembl"/>
        </authorList>
    </citation>
    <scope>IDENTIFICATION</scope>
</reference>